<feature type="region of interest" description="Disordered" evidence="8">
    <location>
        <begin position="837"/>
        <end position="860"/>
    </location>
</feature>
<dbReference type="SMART" id="SM00355">
    <property type="entry name" value="ZnF_C2H2"/>
    <property type="match status" value="9"/>
</dbReference>
<evidence type="ECO:0000256" key="1">
    <source>
        <dbReference type="ARBA" id="ARBA00004123"/>
    </source>
</evidence>
<reference evidence="10" key="1">
    <citation type="submission" date="2021-02" db="EMBL/GenBank/DDBJ databases">
        <authorList>
            <person name="Nowell W R."/>
        </authorList>
    </citation>
    <scope>NUCLEOTIDE SEQUENCE</scope>
</reference>
<dbReference type="PROSITE" id="PS00028">
    <property type="entry name" value="ZINC_FINGER_C2H2_1"/>
    <property type="match status" value="7"/>
</dbReference>
<feature type="compositionally biased region" description="Low complexity" evidence="8">
    <location>
        <begin position="837"/>
        <end position="846"/>
    </location>
</feature>
<dbReference type="EMBL" id="CAJNOR010001995">
    <property type="protein sequence ID" value="CAF1232032.1"/>
    <property type="molecule type" value="Genomic_DNA"/>
</dbReference>
<dbReference type="Proteomes" id="UP000663828">
    <property type="component" value="Unassembled WGS sequence"/>
</dbReference>
<evidence type="ECO:0000313" key="13">
    <source>
        <dbReference type="Proteomes" id="UP000663852"/>
    </source>
</evidence>
<dbReference type="PROSITE" id="PS50157">
    <property type="entry name" value="ZINC_FINGER_C2H2_2"/>
    <property type="match status" value="5"/>
</dbReference>
<dbReference type="Proteomes" id="UP000663852">
    <property type="component" value="Unassembled WGS sequence"/>
</dbReference>
<accession>A0A814MWL4</accession>
<keyword evidence="4 7" id="KW-0863">Zinc-finger</keyword>
<feature type="domain" description="C2H2-type" evidence="9">
    <location>
        <begin position="440"/>
        <end position="468"/>
    </location>
</feature>
<dbReference type="SUPFAM" id="SSF57667">
    <property type="entry name" value="beta-beta-alpha zinc fingers"/>
    <property type="match status" value="3"/>
</dbReference>
<feature type="compositionally biased region" description="Acidic residues" evidence="8">
    <location>
        <begin position="847"/>
        <end position="858"/>
    </location>
</feature>
<comment type="subcellular location">
    <subcellularLocation>
        <location evidence="1">Nucleus</location>
    </subcellularLocation>
</comment>
<comment type="caution">
    <text evidence="10">The sequence shown here is derived from an EMBL/GenBank/DDBJ whole genome shotgun (WGS) entry which is preliminary data.</text>
</comment>
<dbReference type="OrthoDB" id="2687452at2759"/>
<feature type="domain" description="C2H2-type" evidence="9">
    <location>
        <begin position="563"/>
        <end position="587"/>
    </location>
</feature>
<evidence type="ECO:0000256" key="3">
    <source>
        <dbReference type="ARBA" id="ARBA00022737"/>
    </source>
</evidence>
<evidence type="ECO:0000256" key="5">
    <source>
        <dbReference type="ARBA" id="ARBA00022833"/>
    </source>
</evidence>
<evidence type="ECO:0000256" key="4">
    <source>
        <dbReference type="ARBA" id="ARBA00022771"/>
    </source>
</evidence>
<evidence type="ECO:0000313" key="11">
    <source>
        <dbReference type="EMBL" id="CAF1232032.1"/>
    </source>
</evidence>
<dbReference type="EMBL" id="CAJNOJ010000090">
    <property type="protein sequence ID" value="CAF1083774.1"/>
    <property type="molecule type" value="Genomic_DNA"/>
</dbReference>
<evidence type="ECO:0000259" key="9">
    <source>
        <dbReference type="PROSITE" id="PS50157"/>
    </source>
</evidence>
<evidence type="ECO:0000313" key="10">
    <source>
        <dbReference type="EMBL" id="CAF1083774.1"/>
    </source>
</evidence>
<feature type="domain" description="C2H2-type" evidence="9">
    <location>
        <begin position="531"/>
        <end position="556"/>
    </location>
</feature>
<dbReference type="Pfam" id="PF00096">
    <property type="entry name" value="zf-C2H2"/>
    <property type="match status" value="1"/>
</dbReference>
<dbReference type="InterPro" id="IPR013087">
    <property type="entry name" value="Znf_C2H2_type"/>
</dbReference>
<feature type="domain" description="C2H2-type" evidence="9">
    <location>
        <begin position="593"/>
        <end position="622"/>
    </location>
</feature>
<keyword evidence="3" id="KW-0677">Repeat</keyword>
<gene>
    <name evidence="10" type="ORF">EDS130_LOCUS19112</name>
    <name evidence="11" type="ORF">XAT740_LOCUS25277</name>
</gene>
<proteinExistence type="predicted"/>
<dbReference type="InterPro" id="IPR050888">
    <property type="entry name" value="ZnF_C2H2-type_TF"/>
</dbReference>
<keyword evidence="2" id="KW-0479">Metal-binding</keyword>
<evidence type="ECO:0000256" key="8">
    <source>
        <dbReference type="SAM" id="MobiDB-lite"/>
    </source>
</evidence>
<dbReference type="PANTHER" id="PTHR24406">
    <property type="entry name" value="TRANSCRIPTIONAL REPRESSOR CTCFL-RELATED"/>
    <property type="match status" value="1"/>
</dbReference>
<keyword evidence="6" id="KW-0539">Nucleus</keyword>
<keyword evidence="12" id="KW-1185">Reference proteome</keyword>
<dbReference type="InterPro" id="IPR036236">
    <property type="entry name" value="Znf_C2H2_sf"/>
</dbReference>
<feature type="domain" description="C2H2-type" evidence="9">
    <location>
        <begin position="503"/>
        <end position="530"/>
    </location>
</feature>
<name>A0A814MWL4_ADIRI</name>
<dbReference type="GO" id="GO:0008270">
    <property type="term" value="F:zinc ion binding"/>
    <property type="evidence" value="ECO:0007669"/>
    <property type="project" value="UniProtKB-KW"/>
</dbReference>
<evidence type="ECO:0000313" key="12">
    <source>
        <dbReference type="Proteomes" id="UP000663828"/>
    </source>
</evidence>
<evidence type="ECO:0000256" key="2">
    <source>
        <dbReference type="ARBA" id="ARBA00022723"/>
    </source>
</evidence>
<dbReference type="Gene3D" id="3.30.160.60">
    <property type="entry name" value="Classic Zinc Finger"/>
    <property type="match status" value="5"/>
</dbReference>
<keyword evidence="5" id="KW-0862">Zinc</keyword>
<dbReference type="GO" id="GO:0005634">
    <property type="term" value="C:nucleus"/>
    <property type="evidence" value="ECO:0007669"/>
    <property type="project" value="UniProtKB-SubCell"/>
</dbReference>
<organism evidence="10 13">
    <name type="scientific">Adineta ricciae</name>
    <name type="common">Rotifer</name>
    <dbReference type="NCBI Taxonomy" id="249248"/>
    <lineage>
        <taxon>Eukaryota</taxon>
        <taxon>Metazoa</taxon>
        <taxon>Spiralia</taxon>
        <taxon>Gnathifera</taxon>
        <taxon>Rotifera</taxon>
        <taxon>Eurotatoria</taxon>
        <taxon>Bdelloidea</taxon>
        <taxon>Adinetida</taxon>
        <taxon>Adinetidae</taxon>
        <taxon>Adineta</taxon>
    </lineage>
</organism>
<evidence type="ECO:0000256" key="7">
    <source>
        <dbReference type="PROSITE-ProRule" id="PRU00042"/>
    </source>
</evidence>
<dbReference type="AlphaFoldDB" id="A0A814MWL4"/>
<evidence type="ECO:0000256" key="6">
    <source>
        <dbReference type="ARBA" id="ARBA00023242"/>
    </source>
</evidence>
<sequence length="879" mass="99805">MLNSYPAYNLHHVSSTANLRRNSLNSTLSLTKYRRNSFSPPTPLILASQPTFTAFQDNSFPSASTKTTTSNDHQIKVTQSTSNFFPESKDDPSLSFLDGLDLTNNLIPSSSSSSTITTTAATTPTVDDNLFTNKNIPTPPLVVPASPSTFQCVRIIRRSDSTPIPTNPTSSQRRVVRVIRLSNASRPLEQSTSNVYIVRKTDVTPTVHINPAVQHVIAKSNTVNNNSDENNQPNKFYGSTISIFGIEFTVVSNEANATDKCASLVQNMNDTTPKPNVQPANKINDIHKLFSRIYRCVLCAAEFDVYEDFVSHGSGHLQDLTLKPLETASVFRRRSYRCLLPHCNARIESETESPRILDQLFRRHLLSHVGTHPFKCHICKSKFQRIQNYRVHLAYHEEMNSPSLQCKKCLKKFTADKQYNFHIRKCFVVPPSSPQTTASFRCHICGENFEKDQSLNLHIKHIHSSRPSTPNVTAIRSDNEVRVRLVSPPVASTKPKSLPNTSNTCQICCQDFPKRLLYKKHMLTHLGDKHFACTYPGCKDTFYSQSNLDRHVRTVHLRGSQSFVCTFPHCGKTFARNDSLRNHRVKHFPNMIMKCPYVDCEEKFRVRSTYHAHVKRHRTEKQQASTIYVCVLQNCQYTTSNKASMKQHLTKVHDYKQEKDEDIPYIQYPSKQQQQTQVPPQPTPPQQQQILIDEPSTSSVVEVLAPIVVKLPGDEPPPPPQLAVPTPQPIVPPPPPPPPLNDPFDIFCMLPDVPLGDLDWLNIESEENIRPRKRQNIITISRDMESLSTVVVENLSGCARTDYRSNHALLERAKFRRKLLNYKRELLRVDSQPVSTSTRRLSSQLSDDNDDEDEDDILETTTCETSPKRIKRYVDINEN</sequence>
<feature type="region of interest" description="Disordered" evidence="8">
    <location>
        <begin position="670"/>
        <end position="689"/>
    </location>
</feature>
<protein>
    <recommendedName>
        <fullName evidence="9">C2H2-type domain-containing protein</fullName>
    </recommendedName>
</protein>